<evidence type="ECO:0000256" key="10">
    <source>
        <dbReference type="ARBA" id="ARBA00023136"/>
    </source>
</evidence>
<proteinExistence type="inferred from homology"/>
<dbReference type="RefSeq" id="WP_038986961.1">
    <property type="nucleotide sequence ID" value="NZ_FNYS01000001.1"/>
</dbReference>
<dbReference type="GO" id="GO:0006813">
    <property type="term" value="P:potassium ion transport"/>
    <property type="evidence" value="ECO:0007669"/>
    <property type="project" value="UniProtKB-KW"/>
</dbReference>
<dbReference type="GeneID" id="82255664"/>
<comment type="subcellular location">
    <subcellularLocation>
        <location evidence="1">Endomembrane system</location>
        <topology evidence="1">Multi-pass membrane protein</topology>
    </subcellularLocation>
</comment>
<evidence type="ECO:0000256" key="11">
    <source>
        <dbReference type="SAM" id="MobiDB-lite"/>
    </source>
</evidence>
<organism evidence="14 16">
    <name type="scientific">Myroides marinus</name>
    <dbReference type="NCBI Taxonomy" id="703342"/>
    <lineage>
        <taxon>Bacteria</taxon>
        <taxon>Pseudomonadati</taxon>
        <taxon>Bacteroidota</taxon>
        <taxon>Flavobacteriia</taxon>
        <taxon>Flavobacteriales</taxon>
        <taxon>Flavobacteriaceae</taxon>
        <taxon>Myroides</taxon>
    </lineage>
</organism>
<reference evidence="15 17" key="2">
    <citation type="submission" date="2016-10" db="EMBL/GenBank/DDBJ databases">
        <authorList>
            <person name="de Groot N.N."/>
        </authorList>
    </citation>
    <scope>NUCLEOTIDE SEQUENCE [LARGE SCALE GENOMIC DNA]</scope>
    <source>
        <strain evidence="15 17">DSM 23048</strain>
    </source>
</reference>
<evidence type="ECO:0000313" key="17">
    <source>
        <dbReference type="Proteomes" id="UP000183077"/>
    </source>
</evidence>
<feature type="transmembrane region" description="Helical" evidence="12">
    <location>
        <begin position="279"/>
        <end position="298"/>
    </location>
</feature>
<protein>
    <submittedName>
        <fullName evidence="14">Cation:proton antiporter</fullName>
    </submittedName>
    <submittedName>
        <fullName evidence="15">Monovalent cation:H+ antiporter-2, CPA2 family</fullName>
    </submittedName>
</protein>
<dbReference type="InterPro" id="IPR006153">
    <property type="entry name" value="Cation/H_exchanger_TM"/>
</dbReference>
<evidence type="ECO:0000256" key="5">
    <source>
        <dbReference type="ARBA" id="ARBA00022538"/>
    </source>
</evidence>
<dbReference type="PANTHER" id="PTHR46157:SF4">
    <property type="entry name" value="K(+) EFFLUX ANTIPORTER 3, CHLOROPLASTIC"/>
    <property type="match status" value="1"/>
</dbReference>
<dbReference type="InterPro" id="IPR004771">
    <property type="entry name" value="K/H_exchanger"/>
</dbReference>
<evidence type="ECO:0000256" key="2">
    <source>
        <dbReference type="ARBA" id="ARBA00005551"/>
    </source>
</evidence>
<dbReference type="GO" id="GO:0012505">
    <property type="term" value="C:endomembrane system"/>
    <property type="evidence" value="ECO:0007669"/>
    <property type="project" value="UniProtKB-SubCell"/>
</dbReference>
<keyword evidence="8 12" id="KW-1133">Transmembrane helix</keyword>
<keyword evidence="9" id="KW-0406">Ion transport</keyword>
<feature type="transmembrane region" description="Helical" evidence="12">
    <location>
        <begin position="191"/>
        <end position="213"/>
    </location>
</feature>
<feature type="transmembrane region" description="Helical" evidence="12">
    <location>
        <begin position="249"/>
        <end position="267"/>
    </location>
</feature>
<dbReference type="Gene3D" id="3.40.50.720">
    <property type="entry name" value="NAD(P)-binding Rossmann-like Domain"/>
    <property type="match status" value="1"/>
</dbReference>
<dbReference type="GO" id="GO:0015297">
    <property type="term" value="F:antiporter activity"/>
    <property type="evidence" value="ECO:0007669"/>
    <property type="project" value="UniProtKB-KW"/>
</dbReference>
<keyword evidence="7" id="KW-0630">Potassium</keyword>
<dbReference type="GO" id="GO:1902600">
    <property type="term" value="P:proton transmembrane transport"/>
    <property type="evidence" value="ECO:0007669"/>
    <property type="project" value="InterPro"/>
</dbReference>
<feature type="domain" description="RCK N-terminal" evidence="13">
    <location>
        <begin position="417"/>
        <end position="534"/>
    </location>
</feature>
<dbReference type="PROSITE" id="PS51201">
    <property type="entry name" value="RCK_N"/>
    <property type="match status" value="1"/>
</dbReference>
<feature type="transmembrane region" description="Helical" evidence="12">
    <location>
        <begin position="113"/>
        <end position="132"/>
    </location>
</feature>
<keyword evidence="10 12" id="KW-0472">Membrane</keyword>
<keyword evidence="16" id="KW-1185">Reference proteome</keyword>
<accession>A0A161SB38</accession>
<evidence type="ECO:0000256" key="6">
    <source>
        <dbReference type="ARBA" id="ARBA00022692"/>
    </source>
</evidence>
<feature type="region of interest" description="Disordered" evidence="11">
    <location>
        <begin position="604"/>
        <end position="626"/>
    </location>
</feature>
<evidence type="ECO:0000256" key="1">
    <source>
        <dbReference type="ARBA" id="ARBA00004127"/>
    </source>
</evidence>
<keyword evidence="5" id="KW-0633">Potassium transport</keyword>
<evidence type="ECO:0000256" key="7">
    <source>
        <dbReference type="ARBA" id="ARBA00022958"/>
    </source>
</evidence>
<feature type="transmembrane region" description="Helical" evidence="12">
    <location>
        <begin position="304"/>
        <end position="324"/>
    </location>
</feature>
<feature type="transmembrane region" description="Helical" evidence="12">
    <location>
        <begin position="369"/>
        <end position="387"/>
    </location>
</feature>
<comment type="similarity">
    <text evidence="2">Belongs to the monovalent cation:proton antiporter 2 (CPA2) transporter (TC 2.A.37) family.</text>
</comment>
<feature type="transmembrane region" description="Helical" evidence="12">
    <location>
        <begin position="86"/>
        <end position="107"/>
    </location>
</feature>
<dbReference type="InterPro" id="IPR003148">
    <property type="entry name" value="RCK_N"/>
</dbReference>
<keyword evidence="4" id="KW-0050">Antiport</keyword>
<evidence type="ECO:0000313" key="15">
    <source>
        <dbReference type="EMBL" id="SEI53528.1"/>
    </source>
</evidence>
<evidence type="ECO:0000259" key="13">
    <source>
        <dbReference type="PROSITE" id="PS51201"/>
    </source>
</evidence>
<feature type="transmembrane region" description="Helical" evidence="12">
    <location>
        <begin position="30"/>
        <end position="49"/>
    </location>
</feature>
<dbReference type="Gene3D" id="1.20.1530.20">
    <property type="match status" value="1"/>
</dbReference>
<evidence type="ECO:0000256" key="8">
    <source>
        <dbReference type="ARBA" id="ARBA00022989"/>
    </source>
</evidence>
<evidence type="ECO:0000313" key="14">
    <source>
        <dbReference type="EMBL" id="KZE82924.1"/>
    </source>
</evidence>
<dbReference type="PANTHER" id="PTHR46157">
    <property type="entry name" value="K(+) EFFLUX ANTIPORTER 3, CHLOROPLASTIC"/>
    <property type="match status" value="1"/>
</dbReference>
<evidence type="ECO:0000256" key="9">
    <source>
        <dbReference type="ARBA" id="ARBA00023065"/>
    </source>
</evidence>
<evidence type="ECO:0000313" key="16">
    <source>
        <dbReference type="Proteomes" id="UP000076630"/>
    </source>
</evidence>
<dbReference type="EMBL" id="FNYS01000001">
    <property type="protein sequence ID" value="SEI53528.1"/>
    <property type="molecule type" value="Genomic_DNA"/>
</dbReference>
<evidence type="ECO:0000256" key="3">
    <source>
        <dbReference type="ARBA" id="ARBA00022448"/>
    </source>
</evidence>
<dbReference type="InterPro" id="IPR038770">
    <property type="entry name" value="Na+/solute_symporter_sf"/>
</dbReference>
<feature type="transmembrane region" description="Helical" evidence="12">
    <location>
        <begin position="152"/>
        <end position="171"/>
    </location>
</feature>
<dbReference type="NCBIfam" id="TIGR00932">
    <property type="entry name" value="2a37"/>
    <property type="match status" value="1"/>
</dbReference>
<reference evidence="14 16" key="1">
    <citation type="submission" date="2016-01" db="EMBL/GenBank/DDBJ databases">
        <title>Whole genome sequencing of Myroides marinus L41.</title>
        <authorList>
            <person name="Hong K.W."/>
        </authorList>
    </citation>
    <scope>NUCLEOTIDE SEQUENCE [LARGE SCALE GENOMIC DNA]</scope>
    <source>
        <strain evidence="14 16">L41</strain>
    </source>
</reference>
<gene>
    <name evidence="14" type="ORF">AV926_05100</name>
    <name evidence="15" type="ORF">SAMN04488018_101435</name>
</gene>
<dbReference type="AlphaFoldDB" id="A0A161SB38"/>
<dbReference type="GO" id="GO:0005886">
    <property type="term" value="C:plasma membrane"/>
    <property type="evidence" value="ECO:0007669"/>
    <property type="project" value="TreeGrafter"/>
</dbReference>
<feature type="transmembrane region" description="Helical" evidence="12">
    <location>
        <begin position="336"/>
        <end position="357"/>
    </location>
</feature>
<dbReference type="Pfam" id="PF00999">
    <property type="entry name" value="Na_H_Exchanger"/>
    <property type="match status" value="1"/>
</dbReference>
<dbReference type="SUPFAM" id="SSF51735">
    <property type="entry name" value="NAD(P)-binding Rossmann-fold domains"/>
    <property type="match status" value="1"/>
</dbReference>
<dbReference type="OrthoDB" id="9781411at2"/>
<dbReference type="Proteomes" id="UP000076630">
    <property type="component" value="Unassembled WGS sequence"/>
</dbReference>
<keyword evidence="6 12" id="KW-0812">Transmembrane</keyword>
<dbReference type="EMBL" id="LQNU01000041">
    <property type="protein sequence ID" value="KZE82924.1"/>
    <property type="molecule type" value="Genomic_DNA"/>
</dbReference>
<feature type="transmembrane region" description="Helical" evidence="12">
    <location>
        <begin position="6"/>
        <end position="23"/>
    </location>
</feature>
<keyword evidence="3" id="KW-0813">Transport</keyword>
<sequence>MNDFLAQAFVFLFAAVVCVLISKKLGMGSVLGYLFAGVLIGPFVLKFVGNDSADIMHATEFGVVMMLFLVGLELDPKEFWKIKNEIIGLGTAQAVGTTAVVASIAYFALDLSIGTSITIGFVITMSSTAIILQTISERGLNQSNAGKSSFAVLLFQDIMVIPMMAIIPLLAVTAKTPISTEANSWLDGAPVFMKTLAILGAITIIYLVGNYIVNPLFRSVGRLQIREIYTASALLLVIGVALLMKMVGLSPALGAFIAGVVLANNPYKHQLESDIEPFKALLLGIFFIAVGATINFDIIKNEPLVILALLVGAMSIKAIVLLAIGKWKKFPKDQNFLFAILLSQVGEFAFVILALAKTINLINSQWYDYLLATTALSMVVTPILLLLNEKWIAPYLGLSPSTKEKQEYDDLTNITAHKKIVIAGFGDFGNTIGRLLQANDIPTLVLDNDAERVDHLRKLGFNVYYGDATSINILKSIGVDHADYVIAAMDPPELNQQLVAVLRKHFPNVEVIVRAKNRKNAYEYLQDGLTEVYRETFFSAVYVGGVMLEKLGFSHEEANAQSELFIKSDRASLRKLAKNIHNLEDYINVSRLEFAEQSEMMKSNLQNTRNNKHNAEVRTDVFPSDN</sequence>
<feature type="transmembrane region" description="Helical" evidence="12">
    <location>
        <begin position="55"/>
        <end position="74"/>
    </location>
</feature>
<dbReference type="GO" id="GO:0008324">
    <property type="term" value="F:monoatomic cation transmembrane transporter activity"/>
    <property type="evidence" value="ECO:0007669"/>
    <property type="project" value="InterPro"/>
</dbReference>
<dbReference type="Proteomes" id="UP000183077">
    <property type="component" value="Unassembled WGS sequence"/>
</dbReference>
<dbReference type="FunFam" id="3.40.50.720:FF:000036">
    <property type="entry name" value="Glutathione-regulated potassium-efflux system protein KefB"/>
    <property type="match status" value="1"/>
</dbReference>
<dbReference type="Pfam" id="PF02254">
    <property type="entry name" value="TrkA_N"/>
    <property type="match status" value="1"/>
</dbReference>
<evidence type="ECO:0000256" key="12">
    <source>
        <dbReference type="SAM" id="Phobius"/>
    </source>
</evidence>
<dbReference type="InterPro" id="IPR036291">
    <property type="entry name" value="NAD(P)-bd_dom_sf"/>
</dbReference>
<name>A0A161SB38_9FLAO</name>
<evidence type="ECO:0000256" key="4">
    <source>
        <dbReference type="ARBA" id="ARBA00022449"/>
    </source>
</evidence>